<proteinExistence type="inferred from homology"/>
<keyword evidence="6" id="KW-1185">Reference proteome</keyword>
<gene>
    <name evidence="5" type="ORF">GCM10010466_30010</name>
</gene>
<dbReference type="PANTHER" id="PTHR22911:SF79">
    <property type="entry name" value="MOBA-LIKE NTP TRANSFERASE DOMAIN-CONTAINING PROTEIN"/>
    <property type="match status" value="1"/>
</dbReference>
<feature type="transmembrane region" description="Helical" evidence="3">
    <location>
        <begin position="156"/>
        <end position="175"/>
    </location>
</feature>
<feature type="transmembrane region" description="Helical" evidence="3">
    <location>
        <begin position="218"/>
        <end position="239"/>
    </location>
</feature>
<keyword evidence="3" id="KW-0472">Membrane</keyword>
<feature type="transmembrane region" description="Helical" evidence="3">
    <location>
        <begin position="100"/>
        <end position="123"/>
    </location>
</feature>
<protein>
    <submittedName>
        <fullName evidence="5">DMT family transporter</fullName>
    </submittedName>
</protein>
<evidence type="ECO:0000259" key="4">
    <source>
        <dbReference type="Pfam" id="PF00892"/>
    </source>
</evidence>
<feature type="transmembrane region" description="Helical" evidence="3">
    <location>
        <begin position="75"/>
        <end position="94"/>
    </location>
</feature>
<name>A0ABP6N5T8_9ACTN</name>
<dbReference type="Pfam" id="PF00892">
    <property type="entry name" value="EamA"/>
    <property type="match status" value="2"/>
</dbReference>
<evidence type="ECO:0000313" key="6">
    <source>
        <dbReference type="Proteomes" id="UP001500320"/>
    </source>
</evidence>
<evidence type="ECO:0000256" key="2">
    <source>
        <dbReference type="SAM" id="MobiDB-lite"/>
    </source>
</evidence>
<feature type="transmembrane region" description="Helical" evidence="3">
    <location>
        <begin position="42"/>
        <end position="63"/>
    </location>
</feature>
<organism evidence="5 6">
    <name type="scientific">Planomonospora alba</name>
    <dbReference type="NCBI Taxonomy" id="161354"/>
    <lineage>
        <taxon>Bacteria</taxon>
        <taxon>Bacillati</taxon>
        <taxon>Actinomycetota</taxon>
        <taxon>Actinomycetes</taxon>
        <taxon>Streptosporangiales</taxon>
        <taxon>Streptosporangiaceae</taxon>
        <taxon>Planomonospora</taxon>
    </lineage>
</organism>
<evidence type="ECO:0000256" key="3">
    <source>
        <dbReference type="SAM" id="Phobius"/>
    </source>
</evidence>
<feature type="domain" description="EamA" evidence="4">
    <location>
        <begin position="158"/>
        <end position="288"/>
    </location>
</feature>
<dbReference type="Proteomes" id="UP001500320">
    <property type="component" value="Unassembled WGS sequence"/>
</dbReference>
<feature type="transmembrane region" description="Helical" evidence="3">
    <location>
        <begin position="274"/>
        <end position="294"/>
    </location>
</feature>
<feature type="transmembrane region" description="Helical" evidence="3">
    <location>
        <begin position="130"/>
        <end position="150"/>
    </location>
</feature>
<feature type="transmembrane region" description="Helical" evidence="3">
    <location>
        <begin position="187"/>
        <end position="206"/>
    </location>
</feature>
<comment type="similarity">
    <text evidence="1">Belongs to the EamA transporter family.</text>
</comment>
<evidence type="ECO:0000313" key="5">
    <source>
        <dbReference type="EMBL" id="GAA3137160.1"/>
    </source>
</evidence>
<dbReference type="InterPro" id="IPR000620">
    <property type="entry name" value="EamA_dom"/>
</dbReference>
<dbReference type="EMBL" id="BAAAUT010000021">
    <property type="protein sequence ID" value="GAA3137160.1"/>
    <property type="molecule type" value="Genomic_DNA"/>
</dbReference>
<keyword evidence="3" id="KW-0812">Transmembrane</keyword>
<feature type="compositionally biased region" description="Low complexity" evidence="2">
    <location>
        <begin position="300"/>
        <end position="316"/>
    </location>
</feature>
<feature type="transmembrane region" description="Helical" evidence="3">
    <location>
        <begin position="15"/>
        <end position="36"/>
    </location>
</feature>
<comment type="caution">
    <text evidence="5">The sequence shown here is derived from an EMBL/GenBank/DDBJ whole genome shotgun (WGS) entry which is preliminary data.</text>
</comment>
<evidence type="ECO:0000256" key="1">
    <source>
        <dbReference type="ARBA" id="ARBA00007362"/>
    </source>
</evidence>
<dbReference type="PANTHER" id="PTHR22911">
    <property type="entry name" value="ACYL-MALONYL CONDENSING ENZYME-RELATED"/>
    <property type="match status" value="1"/>
</dbReference>
<dbReference type="RefSeq" id="WP_344859825.1">
    <property type="nucleotide sequence ID" value="NZ_BAAAUT010000021.1"/>
</dbReference>
<dbReference type="SUPFAM" id="SSF103481">
    <property type="entry name" value="Multidrug resistance efflux transporter EmrE"/>
    <property type="match status" value="2"/>
</dbReference>
<reference evidence="6" key="1">
    <citation type="journal article" date="2019" name="Int. J. Syst. Evol. Microbiol.">
        <title>The Global Catalogue of Microorganisms (GCM) 10K type strain sequencing project: providing services to taxonomists for standard genome sequencing and annotation.</title>
        <authorList>
            <consortium name="The Broad Institute Genomics Platform"/>
            <consortium name="The Broad Institute Genome Sequencing Center for Infectious Disease"/>
            <person name="Wu L."/>
            <person name="Ma J."/>
        </authorList>
    </citation>
    <scope>NUCLEOTIDE SEQUENCE [LARGE SCALE GENOMIC DNA]</scope>
    <source>
        <strain evidence="6">JCM 9373</strain>
    </source>
</reference>
<feature type="transmembrane region" description="Helical" evidence="3">
    <location>
        <begin position="251"/>
        <end position="268"/>
    </location>
</feature>
<feature type="region of interest" description="Disordered" evidence="2">
    <location>
        <begin position="300"/>
        <end position="324"/>
    </location>
</feature>
<accession>A0ABP6N5T8</accession>
<feature type="domain" description="EamA" evidence="4">
    <location>
        <begin position="13"/>
        <end position="147"/>
    </location>
</feature>
<dbReference type="InterPro" id="IPR037185">
    <property type="entry name" value="EmrE-like"/>
</dbReference>
<sequence>MAHAEVAVVMVRRGVAATLVSAAAFGFMPVFASYAYGTGMSVTTLLALRFAVAAAVFLAWLGPRGRLGRPTGRQWALLALLGGGMYATQSLLYFTAVGRIAPALAVLLLYLYPALVCLLTAAAERVRPGLAVLGPVLVSLGGLALVVGPPEAGLDPVGVLAATGSAVSYALYIVVGSRVSAALSPSVTTAYLALFATGSFTLLGLATGALEFGFAPAGWGWAAAVGVFSTVLAMSLFFAGSAALGPARASLLSMAEPVVAVAAAWLLLDGSLAWPQLAGGAVVLAGAAWGMLSAPAADGSGARAGGAAAEPPAGERVSGSGVPG</sequence>
<keyword evidence="3" id="KW-1133">Transmembrane helix</keyword>